<gene>
    <name evidence="3" type="ORF">HK44_016685</name>
</gene>
<name>A0A010T0X0_PSEFL</name>
<dbReference type="OrthoDB" id="9800503at2"/>
<evidence type="ECO:0000313" key="3">
    <source>
        <dbReference type="EMBL" id="EXF96568.1"/>
    </source>
</evidence>
<dbReference type="PATRIC" id="fig|1042209.11.peg.484"/>
<organism evidence="3 4">
    <name type="scientific">Pseudomonas fluorescens HK44</name>
    <dbReference type="NCBI Taxonomy" id="1042209"/>
    <lineage>
        <taxon>Bacteria</taxon>
        <taxon>Pseudomonadati</taxon>
        <taxon>Pseudomonadota</taxon>
        <taxon>Gammaproteobacteria</taxon>
        <taxon>Pseudomonadales</taxon>
        <taxon>Pseudomonadaceae</taxon>
        <taxon>Pseudomonas</taxon>
    </lineage>
</organism>
<evidence type="ECO:0000256" key="2">
    <source>
        <dbReference type="RuleBase" id="RU362080"/>
    </source>
</evidence>
<accession>A0A010T0X0</accession>
<reference evidence="3 4" key="1">
    <citation type="journal article" date="2011" name="J. Bacteriol.">
        <title>Draft genome sequence of the polycyclic aromatic hydrocarbon-degrading, genetically engineered bioluminescent bioreporter Pseudomonas fluorescens HK44.</title>
        <authorList>
            <person name="Chauhan A."/>
            <person name="Layton A.C."/>
            <person name="Williams D.E."/>
            <person name="Smartt A.E."/>
            <person name="Ripp S."/>
            <person name="Karpinets T.V."/>
            <person name="Brown S.D."/>
            <person name="Sayler G.S."/>
        </authorList>
    </citation>
    <scope>NUCLEOTIDE SEQUENCE [LARGE SCALE GENOMIC DNA]</scope>
    <source>
        <strain evidence="3 4">HK44</strain>
    </source>
</reference>
<dbReference type="HOGENOM" id="CLU_163140_3_1_6"/>
<comment type="caution">
    <text evidence="3">The sequence shown here is derived from an EMBL/GenBank/DDBJ whole genome shotgun (WGS) entry which is preliminary data.</text>
</comment>
<dbReference type="NCBIfam" id="TIGR01552">
    <property type="entry name" value="phd_fam"/>
    <property type="match status" value="1"/>
</dbReference>
<dbReference type="Pfam" id="PF02604">
    <property type="entry name" value="PhdYeFM_antitox"/>
    <property type="match status" value="1"/>
</dbReference>
<sequence length="79" mass="8332">MIIVPLGEAKNNLSKLVDDAASGQIITIAKHGRALARLVPVGKPSGRRIGAMKGKLTLPEDFDAPLPDEMLDAFEGTHG</sequence>
<comment type="similarity">
    <text evidence="1 2">Belongs to the phD/YefM antitoxin family.</text>
</comment>
<dbReference type="Proteomes" id="UP000022611">
    <property type="component" value="Unassembled WGS sequence"/>
</dbReference>
<evidence type="ECO:0000256" key="1">
    <source>
        <dbReference type="ARBA" id="ARBA00009981"/>
    </source>
</evidence>
<dbReference type="Gene3D" id="3.40.1620.10">
    <property type="entry name" value="YefM-like domain"/>
    <property type="match status" value="1"/>
</dbReference>
<dbReference type="EMBL" id="AFOY02000002">
    <property type="protein sequence ID" value="EXF96568.1"/>
    <property type="molecule type" value="Genomic_DNA"/>
</dbReference>
<protein>
    <recommendedName>
        <fullName evidence="2">Antitoxin</fullName>
    </recommendedName>
</protein>
<comment type="function">
    <text evidence="2">Antitoxin component of a type II toxin-antitoxin (TA) system.</text>
</comment>
<proteinExistence type="inferred from homology"/>
<dbReference type="SUPFAM" id="SSF143120">
    <property type="entry name" value="YefM-like"/>
    <property type="match status" value="1"/>
</dbReference>
<dbReference type="InterPro" id="IPR006442">
    <property type="entry name" value="Antitoxin_Phd/YefM"/>
</dbReference>
<dbReference type="RefSeq" id="WP_019689812.1">
    <property type="nucleotide sequence ID" value="NZ_AFOY02000002.1"/>
</dbReference>
<evidence type="ECO:0000313" key="4">
    <source>
        <dbReference type="Proteomes" id="UP000022611"/>
    </source>
</evidence>
<dbReference type="InterPro" id="IPR036165">
    <property type="entry name" value="YefM-like_sf"/>
</dbReference>
<dbReference type="AlphaFoldDB" id="A0A010T0X0"/>
<dbReference type="eggNOG" id="COG4118">
    <property type="taxonomic scope" value="Bacteria"/>
</dbReference>